<comment type="caution">
    <text evidence="2">The sequence shown here is derived from an EMBL/GenBank/DDBJ whole genome shotgun (WGS) entry which is preliminary data.</text>
</comment>
<evidence type="ECO:0000256" key="1">
    <source>
        <dbReference type="SAM" id="Phobius"/>
    </source>
</evidence>
<gene>
    <name evidence="2" type="ORF">J2Z79_003330</name>
</gene>
<keyword evidence="1" id="KW-1133">Transmembrane helix</keyword>
<feature type="transmembrane region" description="Helical" evidence="1">
    <location>
        <begin position="6"/>
        <end position="28"/>
    </location>
</feature>
<evidence type="ECO:0000313" key="2">
    <source>
        <dbReference type="EMBL" id="MBP2019888.1"/>
    </source>
</evidence>
<protein>
    <submittedName>
        <fullName evidence="2">Spore cortex biosynthesis protein YabQ</fullName>
    </submittedName>
</protein>
<dbReference type="EMBL" id="JAGGLG010000038">
    <property type="protein sequence ID" value="MBP2019888.1"/>
    <property type="molecule type" value="Genomic_DNA"/>
</dbReference>
<reference evidence="2 3" key="1">
    <citation type="submission" date="2021-03" db="EMBL/GenBank/DDBJ databases">
        <title>Genomic Encyclopedia of Type Strains, Phase IV (KMG-IV): sequencing the most valuable type-strain genomes for metagenomic binning, comparative biology and taxonomic classification.</title>
        <authorList>
            <person name="Goeker M."/>
        </authorList>
    </citation>
    <scope>NUCLEOTIDE SEQUENCE [LARGE SCALE GENOMIC DNA]</scope>
    <source>
        <strain evidence="2 3">DSM 27138</strain>
    </source>
</reference>
<dbReference type="InterPro" id="IPR019074">
    <property type="entry name" value="YabQ"/>
</dbReference>
<accession>A0ABS4JWG4</accession>
<keyword evidence="3" id="KW-1185">Reference proteome</keyword>
<keyword evidence="1" id="KW-0472">Membrane</keyword>
<dbReference type="Proteomes" id="UP001519289">
    <property type="component" value="Unassembled WGS sequence"/>
</dbReference>
<feature type="transmembrane region" description="Helical" evidence="1">
    <location>
        <begin position="40"/>
        <end position="63"/>
    </location>
</feature>
<keyword evidence="1" id="KW-0812">Transmembrane</keyword>
<sequence>MLRMELQFYALFMTILSGVGLGLLFDLLRAVRRFVQPGPVLAALGDLCFWGAATAMLGAGLFLGNWGEYRFYVLVGLLTGLGLHLWLASPIVLWLFDGLLRLLAWLLELLWTLFLRLVWHPAVAILRFAYRVAVQVTAWLGRRLRGPYRWMRLQYLLTKRRWRRALRRWLQGRKPPRDS</sequence>
<dbReference type="Pfam" id="PF09578">
    <property type="entry name" value="Spore_YabQ"/>
    <property type="match status" value="1"/>
</dbReference>
<dbReference type="NCBIfam" id="TIGR02893">
    <property type="entry name" value="spore_yabQ"/>
    <property type="match status" value="1"/>
</dbReference>
<organism evidence="2 3">
    <name type="scientific">Symbiobacterium terraclitae</name>
    <dbReference type="NCBI Taxonomy" id="557451"/>
    <lineage>
        <taxon>Bacteria</taxon>
        <taxon>Bacillati</taxon>
        <taxon>Bacillota</taxon>
        <taxon>Clostridia</taxon>
        <taxon>Eubacteriales</taxon>
        <taxon>Symbiobacteriaceae</taxon>
        <taxon>Symbiobacterium</taxon>
    </lineage>
</organism>
<name>A0ABS4JWG4_9FIRM</name>
<feature type="transmembrane region" description="Helical" evidence="1">
    <location>
        <begin position="69"/>
        <end position="87"/>
    </location>
</feature>
<feature type="transmembrane region" description="Helical" evidence="1">
    <location>
        <begin position="99"/>
        <end position="119"/>
    </location>
</feature>
<proteinExistence type="predicted"/>
<evidence type="ECO:0000313" key="3">
    <source>
        <dbReference type="Proteomes" id="UP001519289"/>
    </source>
</evidence>